<dbReference type="AlphaFoldDB" id="A0A7J9SIZ9"/>
<keyword evidence="2" id="KW-1133">Transmembrane helix</keyword>
<keyword evidence="2" id="KW-0472">Membrane</keyword>
<dbReference type="Proteomes" id="UP000546257">
    <property type="component" value="Unassembled WGS sequence"/>
</dbReference>
<feature type="transmembrane region" description="Helical" evidence="2">
    <location>
        <begin position="65"/>
        <end position="86"/>
    </location>
</feature>
<dbReference type="EMBL" id="JACKXD010000002">
    <property type="protein sequence ID" value="MBB6645996.1"/>
    <property type="molecule type" value="Genomic_DNA"/>
</dbReference>
<evidence type="ECO:0000256" key="1">
    <source>
        <dbReference type="SAM" id="MobiDB-lite"/>
    </source>
</evidence>
<dbReference type="RefSeq" id="WP_185192352.1">
    <property type="nucleotide sequence ID" value="NZ_JACKXD010000002.1"/>
</dbReference>
<evidence type="ECO:0000313" key="3">
    <source>
        <dbReference type="EMBL" id="MBB6645996.1"/>
    </source>
</evidence>
<organism evidence="3 4">
    <name type="scientific">Halobellus ruber</name>
    <dbReference type="NCBI Taxonomy" id="2761102"/>
    <lineage>
        <taxon>Archaea</taxon>
        <taxon>Methanobacteriati</taxon>
        <taxon>Methanobacteriota</taxon>
        <taxon>Stenosarchaea group</taxon>
        <taxon>Halobacteria</taxon>
        <taxon>Halobacteriales</taxon>
        <taxon>Haloferacaceae</taxon>
        <taxon>Halobellus</taxon>
    </lineage>
</organism>
<dbReference type="InterPro" id="IPR046506">
    <property type="entry name" value="DUF6684"/>
</dbReference>
<protein>
    <recommendedName>
        <fullName evidence="5">Cox cluster protein</fullName>
    </recommendedName>
</protein>
<proteinExistence type="predicted"/>
<evidence type="ECO:0008006" key="5">
    <source>
        <dbReference type="Google" id="ProtNLM"/>
    </source>
</evidence>
<gene>
    <name evidence="3" type="ORF">H5V44_06800</name>
</gene>
<keyword evidence="4" id="KW-1185">Reference proteome</keyword>
<reference evidence="3 4" key="1">
    <citation type="submission" date="2020-08" db="EMBL/GenBank/DDBJ databases">
        <authorList>
            <person name="Seo M.-J."/>
        </authorList>
    </citation>
    <scope>NUCLEOTIDE SEQUENCE [LARGE SCALE GENOMIC DNA]</scope>
    <source>
        <strain evidence="3 4">MBLA0160</strain>
    </source>
</reference>
<name>A0A7J9SIZ9_9EURY</name>
<feature type="region of interest" description="Disordered" evidence="1">
    <location>
        <begin position="1"/>
        <end position="24"/>
    </location>
</feature>
<comment type="caution">
    <text evidence="3">The sequence shown here is derived from an EMBL/GenBank/DDBJ whole genome shotgun (WGS) entry which is preliminary data.</text>
</comment>
<sequence>MSRETDVNDGDDATSAASKPDGRREFDRELLSDLSVNLVPIGIIAVFTLLFVVLRPAGDVSDSVIVFHAALVGGVVLVSVVAGWAITRKRSPLEGSAARSYDTESDRD</sequence>
<feature type="transmembrane region" description="Helical" evidence="2">
    <location>
        <begin position="34"/>
        <end position="53"/>
    </location>
</feature>
<keyword evidence="2" id="KW-0812">Transmembrane</keyword>
<dbReference type="Pfam" id="PF20389">
    <property type="entry name" value="DUF6684"/>
    <property type="match status" value="1"/>
</dbReference>
<accession>A0A7J9SIZ9</accession>
<evidence type="ECO:0000256" key="2">
    <source>
        <dbReference type="SAM" id="Phobius"/>
    </source>
</evidence>
<evidence type="ECO:0000313" key="4">
    <source>
        <dbReference type="Proteomes" id="UP000546257"/>
    </source>
</evidence>